<dbReference type="InterPro" id="IPR002934">
    <property type="entry name" value="Polymerase_NTP_transf_dom"/>
</dbReference>
<keyword evidence="3 11" id="KW-0808">Transferase</keyword>
<sequence>MITNKQKPMNKLQTFKTCLQAQKADLKQQYHVKELGIFGSYVRGEAKPNSDLDLLIEFEPEYRFGLLTFCHLENYLSELLGINVDLVIKDSLKPKIGQQILSEVIYI</sequence>
<keyword evidence="12" id="KW-1185">Reference proteome</keyword>
<protein>
    <submittedName>
        <fullName evidence="11">Nucleotidyltransferase</fullName>
    </submittedName>
</protein>
<dbReference type="Pfam" id="PF01909">
    <property type="entry name" value="NTP_transf_2"/>
    <property type="match status" value="1"/>
</dbReference>
<evidence type="ECO:0000256" key="4">
    <source>
        <dbReference type="ARBA" id="ARBA00022695"/>
    </source>
</evidence>
<evidence type="ECO:0000256" key="7">
    <source>
        <dbReference type="ARBA" id="ARBA00022840"/>
    </source>
</evidence>
<dbReference type="GO" id="GO:0005524">
    <property type="term" value="F:ATP binding"/>
    <property type="evidence" value="ECO:0007669"/>
    <property type="project" value="UniProtKB-KW"/>
</dbReference>
<dbReference type="PANTHER" id="PTHR33571">
    <property type="entry name" value="SSL8005 PROTEIN"/>
    <property type="match status" value="1"/>
</dbReference>
<dbReference type="Proteomes" id="UP000003781">
    <property type="component" value="Unassembled WGS sequence"/>
</dbReference>
<evidence type="ECO:0000256" key="1">
    <source>
        <dbReference type="ARBA" id="ARBA00001946"/>
    </source>
</evidence>
<keyword evidence="7" id="KW-0067">ATP-binding</keyword>
<dbReference type="Gene3D" id="3.30.460.10">
    <property type="entry name" value="Beta Polymerase, domain 2"/>
    <property type="match status" value="1"/>
</dbReference>
<accession>A3IPM9</accession>
<dbReference type="CDD" id="cd05403">
    <property type="entry name" value="NT_KNTase_like"/>
    <property type="match status" value="1"/>
</dbReference>
<dbReference type="EMBL" id="AAXW01000013">
    <property type="protein sequence ID" value="EAZ91519.1"/>
    <property type="molecule type" value="Genomic_DNA"/>
</dbReference>
<evidence type="ECO:0000256" key="9">
    <source>
        <dbReference type="ARBA" id="ARBA00038276"/>
    </source>
</evidence>
<evidence type="ECO:0000256" key="6">
    <source>
        <dbReference type="ARBA" id="ARBA00022741"/>
    </source>
</evidence>
<dbReference type="GO" id="GO:0016779">
    <property type="term" value="F:nucleotidyltransferase activity"/>
    <property type="evidence" value="ECO:0007669"/>
    <property type="project" value="UniProtKB-KW"/>
</dbReference>
<dbReference type="InterPro" id="IPR052038">
    <property type="entry name" value="Type-VII_TA_antitoxin"/>
</dbReference>
<evidence type="ECO:0000256" key="2">
    <source>
        <dbReference type="ARBA" id="ARBA00022649"/>
    </source>
</evidence>
<evidence type="ECO:0000256" key="8">
    <source>
        <dbReference type="ARBA" id="ARBA00022842"/>
    </source>
</evidence>
<keyword evidence="6" id="KW-0547">Nucleotide-binding</keyword>
<keyword evidence="8" id="KW-0460">Magnesium</keyword>
<keyword evidence="4" id="KW-0548">Nucleotidyltransferase</keyword>
<comment type="cofactor">
    <cofactor evidence="1">
        <name>Mg(2+)</name>
        <dbReference type="ChEBI" id="CHEBI:18420"/>
    </cofactor>
</comment>
<evidence type="ECO:0000259" key="10">
    <source>
        <dbReference type="Pfam" id="PF01909"/>
    </source>
</evidence>
<feature type="domain" description="Polymerase nucleotidyl transferase" evidence="10">
    <location>
        <begin position="23"/>
        <end position="106"/>
    </location>
</feature>
<evidence type="ECO:0000256" key="3">
    <source>
        <dbReference type="ARBA" id="ARBA00022679"/>
    </source>
</evidence>
<name>A3IPM9_9CHRO</name>
<dbReference type="PANTHER" id="PTHR33571:SF19">
    <property type="entry name" value="PROTEIN ADENYLYLTRANSFERASE MJ0128-RELATED"/>
    <property type="match status" value="1"/>
</dbReference>
<dbReference type="InterPro" id="IPR043519">
    <property type="entry name" value="NT_sf"/>
</dbReference>
<comment type="caution">
    <text evidence="11">The sequence shown here is derived from an EMBL/GenBank/DDBJ whole genome shotgun (WGS) entry which is preliminary data.</text>
</comment>
<reference evidence="11 12" key="1">
    <citation type="submission" date="2007-03" db="EMBL/GenBank/DDBJ databases">
        <authorList>
            <person name="Stal L."/>
            <person name="Ferriera S."/>
            <person name="Johnson J."/>
            <person name="Kravitz S."/>
            <person name="Beeson K."/>
            <person name="Sutton G."/>
            <person name="Rogers Y.-H."/>
            <person name="Friedman R."/>
            <person name="Frazier M."/>
            <person name="Venter J.C."/>
        </authorList>
    </citation>
    <scope>NUCLEOTIDE SEQUENCE [LARGE SCALE GENOMIC DNA]</scope>
    <source>
        <strain evidence="11 12">CCY0110</strain>
    </source>
</reference>
<evidence type="ECO:0000256" key="5">
    <source>
        <dbReference type="ARBA" id="ARBA00022723"/>
    </source>
</evidence>
<comment type="similarity">
    <text evidence="9">Belongs to the MntA antitoxin family.</text>
</comment>
<gene>
    <name evidence="11" type="ORF">CY0110_13401</name>
</gene>
<dbReference type="SUPFAM" id="SSF81301">
    <property type="entry name" value="Nucleotidyltransferase"/>
    <property type="match status" value="1"/>
</dbReference>
<proteinExistence type="inferred from homology"/>
<dbReference type="AlphaFoldDB" id="A3IPM9"/>
<dbReference type="eggNOG" id="COG1669">
    <property type="taxonomic scope" value="Bacteria"/>
</dbReference>
<evidence type="ECO:0000313" key="12">
    <source>
        <dbReference type="Proteomes" id="UP000003781"/>
    </source>
</evidence>
<keyword evidence="5" id="KW-0479">Metal-binding</keyword>
<keyword evidence="2" id="KW-1277">Toxin-antitoxin system</keyword>
<organism evidence="11 12">
    <name type="scientific">Crocosphaera chwakensis CCY0110</name>
    <dbReference type="NCBI Taxonomy" id="391612"/>
    <lineage>
        <taxon>Bacteria</taxon>
        <taxon>Bacillati</taxon>
        <taxon>Cyanobacteriota</taxon>
        <taxon>Cyanophyceae</taxon>
        <taxon>Oscillatoriophycideae</taxon>
        <taxon>Chroococcales</taxon>
        <taxon>Aphanothecaceae</taxon>
        <taxon>Crocosphaera</taxon>
        <taxon>Crocosphaera chwakensis</taxon>
    </lineage>
</organism>
<dbReference type="GO" id="GO:0046872">
    <property type="term" value="F:metal ion binding"/>
    <property type="evidence" value="ECO:0007669"/>
    <property type="project" value="UniProtKB-KW"/>
</dbReference>
<evidence type="ECO:0000313" key="11">
    <source>
        <dbReference type="EMBL" id="EAZ91519.1"/>
    </source>
</evidence>